<evidence type="ECO:0000313" key="3">
    <source>
        <dbReference type="EMBL" id="CAE8643455.1"/>
    </source>
</evidence>
<feature type="coiled-coil region" evidence="1">
    <location>
        <begin position="102"/>
        <end position="143"/>
    </location>
</feature>
<feature type="non-terminal residue" evidence="3">
    <location>
        <position position="1"/>
    </location>
</feature>
<feature type="non-terminal residue" evidence="3">
    <location>
        <position position="156"/>
    </location>
</feature>
<feature type="compositionally biased region" description="Basic and acidic residues" evidence="2">
    <location>
        <begin position="1"/>
        <end position="13"/>
    </location>
</feature>
<dbReference type="Proteomes" id="UP000654075">
    <property type="component" value="Unassembled WGS sequence"/>
</dbReference>
<accession>A0A813HYY1</accession>
<organism evidence="3 4">
    <name type="scientific">Polarella glacialis</name>
    <name type="common">Dinoflagellate</name>
    <dbReference type="NCBI Taxonomy" id="89957"/>
    <lineage>
        <taxon>Eukaryota</taxon>
        <taxon>Sar</taxon>
        <taxon>Alveolata</taxon>
        <taxon>Dinophyceae</taxon>
        <taxon>Suessiales</taxon>
        <taxon>Suessiaceae</taxon>
        <taxon>Polarella</taxon>
    </lineage>
</organism>
<sequence>ESRQEAQLGHELRAATAAETASADGFAAAAREESAKADVAANWLSWRQSSLQGTQGAADALRLHVESLEREGEWQRRGSEQPSWMTELRLAEAATWDARLGCDSARIQLKEQSRELLALRQRQSAMEQEQAELIRRAAEHEELLSACGRELTRLTQ</sequence>
<dbReference type="AlphaFoldDB" id="A0A813HYY1"/>
<feature type="region of interest" description="Disordered" evidence="2">
    <location>
        <begin position="1"/>
        <end position="22"/>
    </location>
</feature>
<comment type="caution">
    <text evidence="3">The sequence shown here is derived from an EMBL/GenBank/DDBJ whole genome shotgun (WGS) entry which is preliminary data.</text>
</comment>
<proteinExistence type="predicted"/>
<gene>
    <name evidence="3" type="ORF">PGLA1383_LOCUS57793</name>
</gene>
<evidence type="ECO:0000256" key="1">
    <source>
        <dbReference type="SAM" id="Coils"/>
    </source>
</evidence>
<evidence type="ECO:0000313" key="4">
    <source>
        <dbReference type="Proteomes" id="UP000654075"/>
    </source>
</evidence>
<dbReference type="EMBL" id="CAJNNV010033361">
    <property type="protein sequence ID" value="CAE8643455.1"/>
    <property type="molecule type" value="Genomic_DNA"/>
</dbReference>
<name>A0A813HYY1_POLGL</name>
<evidence type="ECO:0000256" key="2">
    <source>
        <dbReference type="SAM" id="MobiDB-lite"/>
    </source>
</evidence>
<keyword evidence="4" id="KW-1185">Reference proteome</keyword>
<protein>
    <submittedName>
        <fullName evidence="3">Uncharacterized protein</fullName>
    </submittedName>
</protein>
<reference evidence="3" key="1">
    <citation type="submission" date="2021-02" db="EMBL/GenBank/DDBJ databases">
        <authorList>
            <person name="Dougan E. K."/>
            <person name="Rhodes N."/>
            <person name="Thang M."/>
            <person name="Chan C."/>
        </authorList>
    </citation>
    <scope>NUCLEOTIDE SEQUENCE</scope>
</reference>
<keyword evidence="1" id="KW-0175">Coiled coil</keyword>